<reference evidence="1" key="1">
    <citation type="submission" date="2023-10" db="EMBL/GenBank/DDBJ databases">
        <authorList>
            <person name="Chen Y."/>
            <person name="Shah S."/>
            <person name="Dougan E. K."/>
            <person name="Thang M."/>
            <person name="Chan C."/>
        </authorList>
    </citation>
    <scope>NUCLEOTIDE SEQUENCE [LARGE SCALE GENOMIC DNA]</scope>
</reference>
<organism evidence="1 2">
    <name type="scientific">Prorocentrum cordatum</name>
    <dbReference type="NCBI Taxonomy" id="2364126"/>
    <lineage>
        <taxon>Eukaryota</taxon>
        <taxon>Sar</taxon>
        <taxon>Alveolata</taxon>
        <taxon>Dinophyceae</taxon>
        <taxon>Prorocentrales</taxon>
        <taxon>Prorocentraceae</taxon>
        <taxon>Prorocentrum</taxon>
    </lineage>
</organism>
<keyword evidence="2" id="KW-1185">Reference proteome</keyword>
<dbReference type="Proteomes" id="UP001189429">
    <property type="component" value="Unassembled WGS sequence"/>
</dbReference>
<evidence type="ECO:0000313" key="2">
    <source>
        <dbReference type="Proteomes" id="UP001189429"/>
    </source>
</evidence>
<evidence type="ECO:0000313" key="1">
    <source>
        <dbReference type="EMBL" id="CAK0850108.1"/>
    </source>
</evidence>
<protein>
    <submittedName>
        <fullName evidence="1">Uncharacterized protein</fullName>
    </submittedName>
</protein>
<comment type="caution">
    <text evidence="1">The sequence shown here is derived from an EMBL/GenBank/DDBJ whole genome shotgun (WGS) entry which is preliminary data.</text>
</comment>
<proteinExistence type="predicted"/>
<accession>A0ABN9TV63</accession>
<gene>
    <name evidence="1" type="ORF">PCOR1329_LOCUS42618</name>
</gene>
<name>A0ABN9TV63_9DINO</name>
<sequence length="75" mass="8626">MQKDEELLQHNQHPRGNMCRNKRFVAMHPYKSQEEYGRCLDSAEGDQAYDAPFDHTLNDAWNKLGPELNGLHATG</sequence>
<dbReference type="EMBL" id="CAUYUJ010015120">
    <property type="protein sequence ID" value="CAK0850108.1"/>
    <property type="molecule type" value="Genomic_DNA"/>
</dbReference>